<dbReference type="NCBIfam" id="TIGR01430">
    <property type="entry name" value="aden_deam"/>
    <property type="match status" value="1"/>
</dbReference>
<dbReference type="GO" id="GO:0009117">
    <property type="term" value="P:nucleotide metabolic process"/>
    <property type="evidence" value="ECO:0007669"/>
    <property type="project" value="UniProtKB-KW"/>
</dbReference>
<dbReference type="GO" id="GO:0000034">
    <property type="term" value="F:adenine deaminase activity"/>
    <property type="evidence" value="ECO:0007669"/>
    <property type="project" value="UniProtKB-UniRule"/>
</dbReference>
<dbReference type="SUPFAM" id="SSF51556">
    <property type="entry name" value="Metallo-dependent hydrolases"/>
    <property type="match status" value="1"/>
</dbReference>
<comment type="catalytic activity">
    <reaction evidence="5">
        <text>adenine + H2O + H(+) = hypoxanthine + NH4(+)</text>
        <dbReference type="Rhea" id="RHEA:23688"/>
        <dbReference type="ChEBI" id="CHEBI:15377"/>
        <dbReference type="ChEBI" id="CHEBI:15378"/>
        <dbReference type="ChEBI" id="CHEBI:16708"/>
        <dbReference type="ChEBI" id="CHEBI:17368"/>
        <dbReference type="ChEBI" id="CHEBI:28938"/>
        <dbReference type="EC" id="3.5.4.2"/>
    </reaction>
</comment>
<dbReference type="NCBIfam" id="NF006850">
    <property type="entry name" value="PRK09358.1-6"/>
    <property type="match status" value="1"/>
</dbReference>
<feature type="binding site" evidence="5">
    <location>
        <position position="13"/>
    </location>
    <ligand>
        <name>Zn(2+)</name>
        <dbReference type="ChEBI" id="CHEBI:29105"/>
        <note>catalytic</note>
    </ligand>
</feature>
<dbReference type="InterPro" id="IPR006330">
    <property type="entry name" value="Ado/ade_deaminase"/>
</dbReference>
<keyword evidence="2 5" id="KW-0378">Hydrolase</keyword>
<feature type="binding site" evidence="5">
    <location>
        <position position="193"/>
    </location>
    <ligand>
        <name>Zn(2+)</name>
        <dbReference type="ChEBI" id="CHEBI:29105"/>
        <note>catalytic</note>
    </ligand>
</feature>
<dbReference type="PANTHER" id="PTHR43114">
    <property type="entry name" value="ADENINE DEAMINASE"/>
    <property type="match status" value="1"/>
</dbReference>
<dbReference type="Pfam" id="PF00962">
    <property type="entry name" value="A_deaminase"/>
    <property type="match status" value="1"/>
</dbReference>
<gene>
    <name evidence="7" type="ORF">OSB52_00055</name>
</gene>
<dbReference type="InterPro" id="IPR001365">
    <property type="entry name" value="A_deaminase_dom"/>
</dbReference>
<keyword evidence="4 5" id="KW-0546">Nucleotide metabolism</keyword>
<keyword evidence="1 5" id="KW-0479">Metal-binding</keyword>
<evidence type="ECO:0000313" key="8">
    <source>
        <dbReference type="Proteomes" id="UP001143347"/>
    </source>
</evidence>
<comment type="similarity">
    <text evidence="5">Belongs to the metallo-dependent hydrolases superfamily. Adenosine and AMP deaminases family. Adenine deaminase type 2 subfamily.</text>
</comment>
<dbReference type="EMBL" id="JAPKFM010000001">
    <property type="protein sequence ID" value="MCX2962478.1"/>
    <property type="molecule type" value="Genomic_DNA"/>
</dbReference>
<keyword evidence="8" id="KW-1185">Reference proteome</keyword>
<dbReference type="GO" id="GO:0005829">
    <property type="term" value="C:cytosol"/>
    <property type="evidence" value="ECO:0007669"/>
    <property type="project" value="TreeGrafter"/>
</dbReference>
<name>A0A9X3D099_9ACTN</name>
<feature type="binding site" evidence="5">
    <location>
        <position position="274"/>
    </location>
    <ligand>
        <name>Zn(2+)</name>
        <dbReference type="ChEBI" id="CHEBI:29105"/>
        <note>catalytic</note>
    </ligand>
</feature>
<dbReference type="GO" id="GO:0043103">
    <property type="term" value="P:hypoxanthine salvage"/>
    <property type="evidence" value="ECO:0007669"/>
    <property type="project" value="UniProtKB-UniRule"/>
</dbReference>
<organism evidence="7 8">
    <name type="scientific">Gordonia aquimaris</name>
    <dbReference type="NCBI Taxonomy" id="2984863"/>
    <lineage>
        <taxon>Bacteria</taxon>
        <taxon>Bacillati</taxon>
        <taxon>Actinomycetota</taxon>
        <taxon>Actinomycetes</taxon>
        <taxon>Mycobacteriales</taxon>
        <taxon>Gordoniaceae</taxon>
        <taxon>Gordonia</taxon>
    </lineage>
</organism>
<dbReference type="Proteomes" id="UP001143347">
    <property type="component" value="Unassembled WGS sequence"/>
</dbReference>
<accession>A0A9X3D099</accession>
<dbReference type="AlphaFoldDB" id="A0A9X3D099"/>
<evidence type="ECO:0000256" key="3">
    <source>
        <dbReference type="ARBA" id="ARBA00022833"/>
    </source>
</evidence>
<dbReference type="CDD" id="cd01320">
    <property type="entry name" value="ADA"/>
    <property type="match status" value="1"/>
</dbReference>
<feature type="site" description="Important for catalytic activity" evidence="5">
    <location>
        <position position="217"/>
    </location>
</feature>
<evidence type="ECO:0000256" key="2">
    <source>
        <dbReference type="ARBA" id="ARBA00022801"/>
    </source>
</evidence>
<feature type="active site" description="Proton donor" evidence="5">
    <location>
        <position position="196"/>
    </location>
</feature>
<evidence type="ECO:0000313" key="7">
    <source>
        <dbReference type="EMBL" id="MCX2962478.1"/>
    </source>
</evidence>
<feature type="binding site" evidence="5">
    <location>
        <position position="275"/>
    </location>
    <ligand>
        <name>substrate</name>
    </ligand>
</feature>
<dbReference type="InterPro" id="IPR032466">
    <property type="entry name" value="Metal_Hydrolase"/>
</dbReference>
<dbReference type="RefSeq" id="WP_266059544.1">
    <property type="nucleotide sequence ID" value="NZ_JAPKFM010000001.1"/>
</dbReference>
<sequence length="339" mass="36942">MSRIRELPKVELHVHIEGTLEPDLVVELAHDQGIELPYPDAEVLRERYVFADLSSFLDIYYANLDVLRRRHDFARLAYEYGARAHLAGVVHAEVFFDPQAHRSRGVPLHDVVGGLVDGFDDARAEFGVTTDLIACFLRDRPVAEASAVLDELVDMSAPIVGVGLDSAEIGNPAAPFAEVFARAAALGLRRVAHAGEESGPESVREAIEELAVHRVDHGIRSVDDPGVMAQLAAHRIPLTVCPLSNVRLRTVADLASHPLPHLIEAGVVVTINSDDPAYFGGHVDDNFLAVAEQFALTDDTLAQLARNSVTAIFLPQERRDTVLAQIDEWLAAGHPPPVE</sequence>
<proteinExistence type="inferred from homology"/>
<comment type="caution">
    <text evidence="7">The sequence shown here is derived from an EMBL/GenBank/DDBJ whole genome shotgun (WGS) entry which is preliminary data.</text>
</comment>
<evidence type="ECO:0000256" key="5">
    <source>
        <dbReference type="HAMAP-Rule" id="MF_01962"/>
    </source>
</evidence>
<dbReference type="GO" id="GO:0008270">
    <property type="term" value="F:zinc ion binding"/>
    <property type="evidence" value="ECO:0007669"/>
    <property type="project" value="UniProtKB-UniRule"/>
</dbReference>
<dbReference type="Gene3D" id="3.20.20.140">
    <property type="entry name" value="Metal-dependent hydrolases"/>
    <property type="match status" value="1"/>
</dbReference>
<feature type="binding site" evidence="5">
    <location>
        <position position="15"/>
    </location>
    <ligand>
        <name>Zn(2+)</name>
        <dbReference type="ChEBI" id="CHEBI:29105"/>
        <note>catalytic</note>
    </ligand>
</feature>
<reference evidence="7" key="1">
    <citation type="submission" date="2022-10" db="EMBL/GenBank/DDBJ databases">
        <title>WGS of marine actinomycetes from Thailand.</title>
        <authorList>
            <person name="Thawai C."/>
        </authorList>
    </citation>
    <scope>NUCLEOTIDE SEQUENCE</scope>
    <source>
        <strain evidence="7">SW21</strain>
    </source>
</reference>
<comment type="cofactor">
    <cofactor evidence="5">
        <name>Zn(2+)</name>
        <dbReference type="ChEBI" id="CHEBI:29105"/>
    </cofactor>
    <text evidence="5">Binds 1 zinc ion per subunit.</text>
</comment>
<dbReference type="GO" id="GO:0006146">
    <property type="term" value="P:adenine catabolic process"/>
    <property type="evidence" value="ECO:0007669"/>
    <property type="project" value="UniProtKB-UniRule"/>
</dbReference>
<keyword evidence="3 5" id="KW-0862">Zinc</keyword>
<evidence type="ECO:0000256" key="1">
    <source>
        <dbReference type="ARBA" id="ARBA00022723"/>
    </source>
</evidence>
<dbReference type="InterPro" id="IPR028892">
    <property type="entry name" value="ADE"/>
</dbReference>
<dbReference type="EC" id="3.5.4.2" evidence="5"/>
<evidence type="ECO:0000259" key="6">
    <source>
        <dbReference type="Pfam" id="PF00962"/>
    </source>
</evidence>
<evidence type="ECO:0000256" key="4">
    <source>
        <dbReference type="ARBA" id="ARBA00023080"/>
    </source>
</evidence>
<dbReference type="PANTHER" id="PTHR43114:SF6">
    <property type="entry name" value="ADENINE DEAMINASE"/>
    <property type="match status" value="1"/>
</dbReference>
<protein>
    <recommendedName>
        <fullName evidence="5">Adenine deaminase</fullName>
        <shortName evidence="5">ADE</shortName>
        <ecNumber evidence="5">3.5.4.2</ecNumber>
    </recommendedName>
    <alternativeName>
        <fullName evidence="5">Adenine aminohydrolase</fullName>
        <shortName evidence="5">AAH</shortName>
    </alternativeName>
</protein>
<dbReference type="HAMAP" id="MF_01962">
    <property type="entry name" value="Adenine_deaminase"/>
    <property type="match status" value="1"/>
</dbReference>
<comment type="function">
    <text evidence="5">Catalyzes the hydrolytic deamination of adenine to hypoxanthine. Plays an important role in the purine salvage pathway and in nitrogen catabolism.</text>
</comment>
<feature type="domain" description="Adenosine deaminase" evidence="6">
    <location>
        <begin position="8"/>
        <end position="329"/>
    </location>
</feature>